<name>A0A559LHP0_FUSOC</name>
<gene>
    <name evidence="2" type="ORF">Focb16_v006016</name>
</gene>
<feature type="region of interest" description="Disordered" evidence="1">
    <location>
        <begin position="170"/>
        <end position="217"/>
    </location>
</feature>
<dbReference type="EMBL" id="SRMI01000003">
    <property type="protein sequence ID" value="TVY73792.1"/>
    <property type="molecule type" value="Genomic_DNA"/>
</dbReference>
<evidence type="ECO:0000256" key="1">
    <source>
        <dbReference type="SAM" id="MobiDB-lite"/>
    </source>
</evidence>
<accession>A0A559LHP0</accession>
<reference evidence="2 3" key="1">
    <citation type="journal article" date="2019" name="Microbiol. Resour. Announc.">
        <title>High-quality draft genome sequence of Fusarium oxysporum f. sp. cubense strain 160527, a causal agent of Panama disease.</title>
        <authorList>
            <person name="Asai S."/>
            <person name="Ayukawa Y."/>
            <person name="Gan P."/>
            <person name="Masuda S."/>
            <person name="Komatsu K."/>
            <person name="Shirasu K."/>
            <person name="Arie T."/>
        </authorList>
    </citation>
    <scope>NUCLEOTIDE SEQUENCE [LARGE SCALE GENOMIC DNA]</scope>
    <source>
        <strain evidence="2 3">160527</strain>
    </source>
</reference>
<organism evidence="2 3">
    <name type="scientific">Fusarium oxysporum f. sp. cubense</name>
    <dbReference type="NCBI Taxonomy" id="61366"/>
    <lineage>
        <taxon>Eukaryota</taxon>
        <taxon>Fungi</taxon>
        <taxon>Dikarya</taxon>
        <taxon>Ascomycota</taxon>
        <taxon>Pezizomycotina</taxon>
        <taxon>Sordariomycetes</taxon>
        <taxon>Hypocreomycetidae</taxon>
        <taxon>Hypocreales</taxon>
        <taxon>Nectriaceae</taxon>
        <taxon>Fusarium</taxon>
        <taxon>Fusarium oxysporum species complex</taxon>
    </lineage>
</organism>
<feature type="region of interest" description="Disordered" evidence="1">
    <location>
        <begin position="243"/>
        <end position="274"/>
    </location>
</feature>
<dbReference type="Proteomes" id="UP000320707">
    <property type="component" value="Unassembled WGS sequence"/>
</dbReference>
<evidence type="ECO:0000313" key="2">
    <source>
        <dbReference type="EMBL" id="TVY73792.1"/>
    </source>
</evidence>
<protein>
    <submittedName>
        <fullName evidence="2">Uncharacterized protein</fullName>
    </submittedName>
</protein>
<sequence>MHLSSITRLAMHGSRALSSQSSLCFNGPSIPLEAGVSVLSAMIDLPLEGRCEATMQFADSAFLPIRFSFDKVKCEGQQINKLRVPRGVSNGEAEVIWQCAGLAPSYSRAVISGGDADMSSPALYTGIVGCVSEMLQTRTTTPTITHSTATIVETFPTIFTTFITTYLSQASSGKTTPVSPTDGESGTQAIGTSYAKTEVKGETSPPDSTTTGASEAGATTAEISAVDAATTDAGVIGAATSTVTTTGKAASKDDTRPESPGPKTTDDKGVFLSNAPRTTAPLATILTLSLMTTLTVTRTVTAECTSV</sequence>
<proteinExistence type="predicted"/>
<feature type="compositionally biased region" description="Low complexity" evidence="1">
    <location>
        <begin position="208"/>
        <end position="217"/>
    </location>
</feature>
<comment type="caution">
    <text evidence="2">The sequence shown here is derived from an EMBL/GenBank/DDBJ whole genome shotgun (WGS) entry which is preliminary data.</text>
</comment>
<evidence type="ECO:0000313" key="3">
    <source>
        <dbReference type="Proteomes" id="UP000320707"/>
    </source>
</evidence>
<feature type="compositionally biased region" description="Polar residues" evidence="1">
    <location>
        <begin position="170"/>
        <end position="195"/>
    </location>
</feature>
<dbReference type="AlphaFoldDB" id="A0A559LHP0"/>